<dbReference type="GO" id="GO:0016829">
    <property type="term" value="F:lyase activity"/>
    <property type="evidence" value="ECO:0007669"/>
    <property type="project" value="UniProtKB-KW"/>
</dbReference>
<dbReference type="InterPro" id="IPR007506">
    <property type="entry name" value="PMDh-L-like_dom"/>
</dbReference>
<keyword evidence="2" id="KW-0456">Lyase</keyword>
<dbReference type="EMBL" id="RXGA01000003">
    <property type="protein sequence ID" value="RWX73269.1"/>
    <property type="molecule type" value="Genomic_DNA"/>
</dbReference>
<dbReference type="CDD" id="cd01355">
    <property type="entry name" value="AcnX"/>
    <property type="match status" value="1"/>
</dbReference>
<feature type="domain" description="Phosphomevalonate dehydratase large subunit-like" evidence="9">
    <location>
        <begin position="1"/>
        <end position="392"/>
    </location>
</feature>
<evidence type="ECO:0000313" key="10">
    <source>
        <dbReference type="EMBL" id="RWX73269.1"/>
    </source>
</evidence>
<evidence type="ECO:0000256" key="6">
    <source>
        <dbReference type="ARBA" id="ARBA00046520"/>
    </source>
</evidence>
<evidence type="ECO:0000256" key="5">
    <source>
        <dbReference type="ARBA" id="ARBA00046333"/>
    </source>
</evidence>
<dbReference type="PANTHER" id="PTHR36577">
    <property type="entry name" value="DUF521 DOMAIN PROTEIN (AFU_ORTHOLOGUE AFUA_6G00490)"/>
    <property type="match status" value="1"/>
</dbReference>
<evidence type="ECO:0000256" key="3">
    <source>
        <dbReference type="ARBA" id="ARBA00045120"/>
    </source>
</evidence>
<sequence length="400" mass="43401">MHLDSEEEGILNGREGAAAKKAMELLVAIGEVMGAERMVRVTSSQVSGVSYGNIGDAGLQLLEDWAENGARVRVPTTLNPCGMDLERWKEMGVDGSYRAKQLRIIEAFRRMGVSTTCTCTPYLVGNLPKEGDHIAWSESSAVCYANSVIGARTNREGGPSALAAAIVGRTPMYGLHLEENRAPTVIIDVQAELRTRHDFSLLGYAVGRRVGSGVPLFEGIRRADRDDLKIMSAALAASGGIAMFHIPGVTPEAGRWQCRGLERVAVGARDLEDCREALTCDGEPDLCCIGCPHCSLEELEEVARLVKGRRVAHGKALWVWTSKKVREEGERTGHVRTIEEAGGMVFTDTCMVVCPLERAGFRHMVTDSCKAAHYVPSTAGMKTTVAELREAVSRVMENGR</sequence>
<comment type="similarity">
    <text evidence="5">Belongs to the AcnX type II large subunit family.</text>
</comment>
<protein>
    <recommendedName>
        <fullName evidence="8">Phosphomevalonate dehydratase large subunit</fullName>
        <ecNumber evidence="7">4.2.1.182</ecNumber>
    </recommendedName>
</protein>
<accession>A0A444L6R9</accession>
<comment type="caution">
    <text evidence="10">The sequence shown here is derived from an EMBL/GenBank/DDBJ whole genome shotgun (WGS) entry which is preliminary data.</text>
</comment>
<gene>
    <name evidence="10" type="ORF">Metus_1243</name>
</gene>
<evidence type="ECO:0000256" key="1">
    <source>
        <dbReference type="ARBA" id="ARBA00023004"/>
    </source>
</evidence>
<evidence type="ECO:0000256" key="8">
    <source>
        <dbReference type="ARBA" id="ARBA00047196"/>
    </source>
</evidence>
<reference evidence="10 11" key="1">
    <citation type="submission" date="2018-12" db="EMBL/GenBank/DDBJ databases">
        <title>The complete genome of the methanogenic archaea of the candidate phylum Verstraetearchaeota, obtained from the metagenome of underground thermal water.</title>
        <authorList>
            <person name="Kadnikov V.V."/>
            <person name="Mardanov A.V."/>
            <person name="Beletsky A.V."/>
            <person name="Karnachuk O.V."/>
            <person name="Ravin N.V."/>
        </authorList>
    </citation>
    <scope>NUCLEOTIDE SEQUENCE [LARGE SCALE GENOMIC DNA]</scope>
    <source>
        <strain evidence="10">Ch88</strain>
    </source>
</reference>
<dbReference type="EC" id="4.2.1.182" evidence="7"/>
<organism evidence="10 11">
    <name type="scientific">Methanosuratincola subterraneus</name>
    <dbReference type="NCBI Taxonomy" id="2593994"/>
    <lineage>
        <taxon>Archaea</taxon>
        <taxon>Thermoproteota</taxon>
        <taxon>Methanosuratincolia</taxon>
        <taxon>Candidatus Methanomethylicales</taxon>
        <taxon>Candidatus Methanomethylicaceae</taxon>
        <taxon>Candidatus Methanosuratincola (ex Vanwonterghem et al. 2016)</taxon>
    </lineage>
</organism>
<comment type="function">
    <text evidence="4">Component of a hydro-lyase that catalyzes the dehydration of mevalonate 5-phosphate (MVA5P) to form trans-anhydromevalonate 5-phosphate (tAHMP). Involved in the archaeal mevalonate (MVA) pathway, which provides fundamental precursors for isoprenoid biosynthesis, such as isopentenyl diphosphate (IPP) and dimethylallyl diphosphate (DMAPP).</text>
</comment>
<evidence type="ECO:0000259" key="9">
    <source>
        <dbReference type="Pfam" id="PF04412"/>
    </source>
</evidence>
<dbReference type="Pfam" id="PF04412">
    <property type="entry name" value="AcnX"/>
    <property type="match status" value="1"/>
</dbReference>
<evidence type="ECO:0000256" key="4">
    <source>
        <dbReference type="ARBA" id="ARBA00045299"/>
    </source>
</evidence>
<evidence type="ECO:0000256" key="2">
    <source>
        <dbReference type="ARBA" id="ARBA00023239"/>
    </source>
</evidence>
<evidence type="ECO:0000313" key="11">
    <source>
        <dbReference type="Proteomes" id="UP000288215"/>
    </source>
</evidence>
<dbReference type="Proteomes" id="UP000288215">
    <property type="component" value="Unassembled WGS sequence"/>
</dbReference>
<proteinExistence type="inferred from homology"/>
<name>A0A444L6R9_METS7</name>
<keyword evidence="1" id="KW-0408">Iron</keyword>
<comment type="catalytic activity">
    <reaction evidence="3">
        <text>(R)-5-phosphomevalonate = (2E)-3-methyl-5-phosphooxypent-2-enoate + H2O</text>
        <dbReference type="Rhea" id="RHEA:78975"/>
        <dbReference type="ChEBI" id="CHEBI:15377"/>
        <dbReference type="ChEBI" id="CHEBI:58146"/>
        <dbReference type="ChEBI" id="CHEBI:229665"/>
        <dbReference type="EC" id="4.2.1.182"/>
    </reaction>
    <physiologicalReaction direction="left-to-right" evidence="3">
        <dbReference type="Rhea" id="RHEA:78976"/>
    </physiologicalReaction>
</comment>
<dbReference type="PANTHER" id="PTHR36577:SF3">
    <property type="entry name" value="DUF521 DOMAIN PROTEIN (AFU_ORTHOLOGUE AFUA_6G00490)"/>
    <property type="match status" value="1"/>
</dbReference>
<comment type="subunit">
    <text evidence="6">Heterodimer composed of a large subunit (PMDh-L) and a small subunit (PMDh-S).</text>
</comment>
<evidence type="ECO:0000256" key="7">
    <source>
        <dbReference type="ARBA" id="ARBA00047176"/>
    </source>
</evidence>
<dbReference type="AlphaFoldDB" id="A0A444L6R9"/>